<dbReference type="AlphaFoldDB" id="A0A2H3JT63"/>
<dbReference type="STRING" id="742152.A0A2H3JT63"/>
<keyword evidence="2" id="KW-1185">Reference proteome</keyword>
<name>A0A2H3JT63_WOLCO</name>
<accession>A0A2H3JT63</accession>
<dbReference type="OrthoDB" id="6359816at2759"/>
<evidence type="ECO:0000313" key="2">
    <source>
        <dbReference type="Proteomes" id="UP000218811"/>
    </source>
</evidence>
<protein>
    <recommendedName>
        <fullName evidence="3">BTB domain-containing protein</fullName>
    </recommendedName>
</protein>
<sequence length="348" mass="39074">MLWLTVTVKTPPGILTSPRKLVADYDLLMTHCGGWEKSGVVYNVEQSAAAVVSFKTDYMQADSDFEQDYDAEDEEMNEEEGTYEGDIRTDFSVHMKEEQAEDTMSAHDAVLVSEKDAYMHVAHAQDSAYTSTVSTLETPDAIQVDVVNPSDATMQDANRINADTSREPSTELPSSIEKAACQTASRNYTMGSIVVGAASATWEAFLYYLYTGRVVFAPLTSEGEDIRGSFVSSYMADKPYMPAPCSCKSMYRLADELDMIELRELALNHLQSRLSKDTILTEIFSEFTSRYKEVKKVEMEVLLRYWSELVDTQVLRQKLVEMTSGDYPHAGDIVAEIFKQISQGRFRP</sequence>
<dbReference type="Gene3D" id="3.30.710.10">
    <property type="entry name" value="Potassium Channel Kv1.1, Chain A"/>
    <property type="match status" value="1"/>
</dbReference>
<dbReference type="EMBL" id="KB468135">
    <property type="protein sequence ID" value="PCH43153.1"/>
    <property type="molecule type" value="Genomic_DNA"/>
</dbReference>
<gene>
    <name evidence="1" type="ORF">WOLCODRAFT_164274</name>
</gene>
<dbReference type="InterPro" id="IPR011333">
    <property type="entry name" value="SKP1/BTB/POZ_sf"/>
</dbReference>
<dbReference type="Proteomes" id="UP000218811">
    <property type="component" value="Unassembled WGS sequence"/>
</dbReference>
<proteinExistence type="predicted"/>
<organism evidence="1 2">
    <name type="scientific">Wolfiporia cocos (strain MD-104)</name>
    <name type="common">Brown rot fungus</name>
    <dbReference type="NCBI Taxonomy" id="742152"/>
    <lineage>
        <taxon>Eukaryota</taxon>
        <taxon>Fungi</taxon>
        <taxon>Dikarya</taxon>
        <taxon>Basidiomycota</taxon>
        <taxon>Agaricomycotina</taxon>
        <taxon>Agaricomycetes</taxon>
        <taxon>Polyporales</taxon>
        <taxon>Phaeolaceae</taxon>
        <taxon>Wolfiporia</taxon>
    </lineage>
</organism>
<reference evidence="1 2" key="1">
    <citation type="journal article" date="2012" name="Science">
        <title>The Paleozoic origin of enzymatic lignin decomposition reconstructed from 31 fungal genomes.</title>
        <authorList>
            <person name="Floudas D."/>
            <person name="Binder M."/>
            <person name="Riley R."/>
            <person name="Barry K."/>
            <person name="Blanchette R.A."/>
            <person name="Henrissat B."/>
            <person name="Martinez A.T."/>
            <person name="Otillar R."/>
            <person name="Spatafora J.W."/>
            <person name="Yadav J.S."/>
            <person name="Aerts A."/>
            <person name="Benoit I."/>
            <person name="Boyd A."/>
            <person name="Carlson A."/>
            <person name="Copeland A."/>
            <person name="Coutinho P.M."/>
            <person name="de Vries R.P."/>
            <person name="Ferreira P."/>
            <person name="Findley K."/>
            <person name="Foster B."/>
            <person name="Gaskell J."/>
            <person name="Glotzer D."/>
            <person name="Gorecki P."/>
            <person name="Heitman J."/>
            <person name="Hesse C."/>
            <person name="Hori C."/>
            <person name="Igarashi K."/>
            <person name="Jurgens J.A."/>
            <person name="Kallen N."/>
            <person name="Kersten P."/>
            <person name="Kohler A."/>
            <person name="Kuees U."/>
            <person name="Kumar T.K.A."/>
            <person name="Kuo A."/>
            <person name="LaButti K."/>
            <person name="Larrondo L.F."/>
            <person name="Lindquist E."/>
            <person name="Ling A."/>
            <person name="Lombard V."/>
            <person name="Lucas S."/>
            <person name="Lundell T."/>
            <person name="Martin R."/>
            <person name="McLaughlin D.J."/>
            <person name="Morgenstern I."/>
            <person name="Morin E."/>
            <person name="Murat C."/>
            <person name="Nagy L.G."/>
            <person name="Nolan M."/>
            <person name="Ohm R.A."/>
            <person name="Patyshakuliyeva A."/>
            <person name="Rokas A."/>
            <person name="Ruiz-Duenas F.J."/>
            <person name="Sabat G."/>
            <person name="Salamov A."/>
            <person name="Samejima M."/>
            <person name="Schmutz J."/>
            <person name="Slot J.C."/>
            <person name="St John F."/>
            <person name="Stenlid J."/>
            <person name="Sun H."/>
            <person name="Sun S."/>
            <person name="Syed K."/>
            <person name="Tsang A."/>
            <person name="Wiebenga A."/>
            <person name="Young D."/>
            <person name="Pisabarro A."/>
            <person name="Eastwood D.C."/>
            <person name="Martin F."/>
            <person name="Cullen D."/>
            <person name="Grigoriev I.V."/>
            <person name="Hibbett D.S."/>
        </authorList>
    </citation>
    <scope>NUCLEOTIDE SEQUENCE [LARGE SCALE GENOMIC DNA]</scope>
    <source>
        <strain evidence="1 2">MD-104</strain>
    </source>
</reference>
<evidence type="ECO:0008006" key="3">
    <source>
        <dbReference type="Google" id="ProtNLM"/>
    </source>
</evidence>
<evidence type="ECO:0000313" key="1">
    <source>
        <dbReference type="EMBL" id="PCH43153.1"/>
    </source>
</evidence>